<dbReference type="EMBL" id="AP019400">
    <property type="protein sequence ID" value="BBI32265.1"/>
    <property type="molecule type" value="Genomic_DNA"/>
</dbReference>
<sequence length="89" mass="10405">MCDTNSKHKRAIRPLLGMSFCVYIIVLELPIMIRSLICSIPFIYYITHHRKPAGSRNSITPIDNWMMVKSDLIDPILSLDEWKETWVDL</sequence>
<dbReference type="AlphaFoldDB" id="A0A3T1D2N6"/>
<proteinExistence type="predicted"/>
<keyword evidence="3" id="KW-1185">Reference proteome</keyword>
<reference evidence="2 3" key="1">
    <citation type="submission" date="2019-01" db="EMBL/GenBank/DDBJ databases">
        <title>Complete genome sequence of Cohnella hallensis HS21 isolated from Korean fir (Abies koreana) rhizospheric soil.</title>
        <authorList>
            <person name="Jiang L."/>
            <person name="Kang S.W."/>
            <person name="Kim S."/>
            <person name="Jung J."/>
            <person name="Kim C.Y."/>
            <person name="Kim D.H."/>
            <person name="Kim S.W."/>
            <person name="Lee J."/>
        </authorList>
    </citation>
    <scope>NUCLEOTIDE SEQUENCE [LARGE SCALE GENOMIC DNA]</scope>
    <source>
        <strain evidence="2 3">HS21</strain>
    </source>
</reference>
<evidence type="ECO:0000256" key="1">
    <source>
        <dbReference type="SAM" id="Phobius"/>
    </source>
</evidence>
<dbReference type="KEGG" id="cohn:KCTCHS21_16640"/>
<accession>A0A3T1D2N6</accession>
<dbReference type="Proteomes" id="UP000289856">
    <property type="component" value="Chromosome"/>
</dbReference>
<name>A0A3T1D2N6_9BACL</name>
<feature type="transmembrane region" description="Helical" evidence="1">
    <location>
        <begin position="20"/>
        <end position="46"/>
    </location>
</feature>
<keyword evidence="1" id="KW-0472">Membrane</keyword>
<gene>
    <name evidence="2" type="ORF">KCTCHS21_16640</name>
</gene>
<keyword evidence="1" id="KW-0812">Transmembrane</keyword>
<organism evidence="2 3">
    <name type="scientific">Cohnella abietis</name>
    <dbReference type="NCBI Taxonomy" id="2507935"/>
    <lineage>
        <taxon>Bacteria</taxon>
        <taxon>Bacillati</taxon>
        <taxon>Bacillota</taxon>
        <taxon>Bacilli</taxon>
        <taxon>Bacillales</taxon>
        <taxon>Paenibacillaceae</taxon>
        <taxon>Cohnella</taxon>
    </lineage>
</organism>
<evidence type="ECO:0000313" key="2">
    <source>
        <dbReference type="EMBL" id="BBI32265.1"/>
    </source>
</evidence>
<keyword evidence="1" id="KW-1133">Transmembrane helix</keyword>
<protein>
    <submittedName>
        <fullName evidence="2">Uncharacterized protein</fullName>
    </submittedName>
</protein>
<evidence type="ECO:0000313" key="3">
    <source>
        <dbReference type="Proteomes" id="UP000289856"/>
    </source>
</evidence>